<proteinExistence type="predicted"/>
<dbReference type="Pfam" id="PF25857">
    <property type="entry name" value="DUF7957"/>
    <property type="match status" value="1"/>
</dbReference>
<sequence length="151" mass="17451">MSRDPVEGRNIMQPSLSKGGKTLVIWRPSLKTYNTITMVDASYTNNRLQIGDEEIEFEHRIADVLVAKETIVVLLRARRDSQEELDRNIIAFDRDGAQRWRIEAPSDGYDGMSYITIQYEDSQLSARNLNSYEYDVDIHTGEVTQTEKYDK</sequence>
<protein>
    <submittedName>
        <fullName evidence="1">Uncharacterized protein</fullName>
    </submittedName>
</protein>
<dbReference type="InterPro" id="IPR058263">
    <property type="entry name" value="DUF7957"/>
</dbReference>
<organism evidence="1 2">
    <name type="scientific">Haloterrigena salifodinae</name>
    <dbReference type="NCBI Taxonomy" id="2675099"/>
    <lineage>
        <taxon>Archaea</taxon>
        <taxon>Methanobacteriati</taxon>
        <taxon>Methanobacteriota</taxon>
        <taxon>Stenosarchaea group</taxon>
        <taxon>Halobacteria</taxon>
        <taxon>Halobacteriales</taxon>
        <taxon>Natrialbaceae</taxon>
        <taxon>Haloterrigena</taxon>
    </lineage>
</organism>
<dbReference type="GeneID" id="62875296"/>
<keyword evidence="2" id="KW-1185">Reference proteome</keyword>
<reference evidence="1 2" key="1">
    <citation type="submission" date="2021-01" db="EMBL/GenBank/DDBJ databases">
        <title>Genome Sequence and Methylation Pattern of Haloterrigena salifodinae BOL5-1, An Extremely Halophilic Archaeon from a Bolivian Salt Mine.</title>
        <authorList>
            <person name="DasSarma P."/>
            <person name="Anton B.P."/>
            <person name="DasSarma S.L."/>
            <person name="von Ehrenheim H.A.L."/>
            <person name="Martinez F.L."/>
            <person name="Guzman D."/>
            <person name="Roberts R.J."/>
            <person name="DasSarma S."/>
        </authorList>
    </citation>
    <scope>NUCLEOTIDE SEQUENCE [LARGE SCALE GENOMIC DNA]</scope>
    <source>
        <strain evidence="1 2">BOL5-1</strain>
    </source>
</reference>
<dbReference type="KEGG" id="hsal:JMJ58_09190"/>
<evidence type="ECO:0000313" key="1">
    <source>
        <dbReference type="EMBL" id="QRV17379.1"/>
    </source>
</evidence>
<dbReference type="EMBL" id="CP069188">
    <property type="protein sequence ID" value="QRV17379.1"/>
    <property type="molecule type" value="Genomic_DNA"/>
</dbReference>
<dbReference type="RefSeq" id="WP_204749414.1">
    <property type="nucleotide sequence ID" value="NZ_CP069188.1"/>
</dbReference>
<dbReference type="OrthoDB" id="185924at2157"/>
<gene>
    <name evidence="1" type="ORF">JMJ58_09190</name>
</gene>
<accession>A0A8T8E6L9</accession>
<dbReference type="Proteomes" id="UP000637819">
    <property type="component" value="Chromosome"/>
</dbReference>
<name>A0A8T8E6L9_9EURY</name>
<dbReference type="AlphaFoldDB" id="A0A8T8E6L9"/>
<evidence type="ECO:0000313" key="2">
    <source>
        <dbReference type="Proteomes" id="UP000637819"/>
    </source>
</evidence>